<dbReference type="Proteomes" id="UP001149074">
    <property type="component" value="Unassembled WGS sequence"/>
</dbReference>
<dbReference type="Gene3D" id="3.30.360.10">
    <property type="entry name" value="Dihydrodipicolinate Reductase, domain 2"/>
    <property type="match status" value="1"/>
</dbReference>
<evidence type="ECO:0000256" key="5">
    <source>
        <dbReference type="ARBA" id="ARBA00049233"/>
    </source>
</evidence>
<dbReference type="SUPFAM" id="SSF51735">
    <property type="entry name" value="NAD(P)-binding Rossmann-fold domains"/>
    <property type="match status" value="1"/>
</dbReference>
<dbReference type="Gene3D" id="3.40.50.720">
    <property type="entry name" value="NAD(P)-binding Rossmann-like Domain"/>
    <property type="match status" value="1"/>
</dbReference>
<reference evidence="7" key="2">
    <citation type="journal article" date="2023" name="IMA Fungus">
        <title>Comparative genomic study of the Penicillium genus elucidates a diverse pangenome and 15 lateral gene transfer events.</title>
        <authorList>
            <person name="Petersen C."/>
            <person name="Sorensen T."/>
            <person name="Nielsen M.R."/>
            <person name="Sondergaard T.E."/>
            <person name="Sorensen J.L."/>
            <person name="Fitzpatrick D.A."/>
            <person name="Frisvad J.C."/>
            <person name="Nielsen K.L."/>
        </authorList>
    </citation>
    <scope>NUCLEOTIDE SEQUENCE</scope>
    <source>
        <strain evidence="7">IBT 30761</strain>
    </source>
</reference>
<dbReference type="EC" id="1.1.1.179" evidence="3"/>
<comment type="caution">
    <text evidence="7">The sequence shown here is derived from an EMBL/GenBank/DDBJ whole genome shotgun (WGS) entry which is preliminary data.</text>
</comment>
<protein>
    <recommendedName>
        <fullName evidence="3">D-xylose 1-dehydrogenase (NADP(+), D-xylono-1,5-lactone-forming)</fullName>
        <ecNumber evidence="3">1.1.1.179</ecNumber>
    </recommendedName>
    <alternativeName>
        <fullName evidence="4">D-xylose-NADP dehydrogenase</fullName>
    </alternativeName>
</protein>
<dbReference type="InterPro" id="IPR000683">
    <property type="entry name" value="Gfo/Idh/MocA-like_OxRdtase_N"/>
</dbReference>
<dbReference type="GO" id="GO:0000166">
    <property type="term" value="F:nucleotide binding"/>
    <property type="evidence" value="ECO:0007669"/>
    <property type="project" value="InterPro"/>
</dbReference>
<dbReference type="GO" id="GO:0047837">
    <property type="term" value="F:D-xylose 1-dehydrogenase (NADP+) activity"/>
    <property type="evidence" value="ECO:0007669"/>
    <property type="project" value="UniProtKB-EC"/>
</dbReference>
<comment type="catalytic activity">
    <reaction evidence="5">
        <text>D-xylose + NADP(+) = D-xylono-1,5-lactone + NADPH + H(+)</text>
        <dbReference type="Rhea" id="RHEA:22000"/>
        <dbReference type="ChEBI" id="CHEBI:15378"/>
        <dbReference type="ChEBI" id="CHEBI:15867"/>
        <dbReference type="ChEBI" id="CHEBI:53455"/>
        <dbReference type="ChEBI" id="CHEBI:57783"/>
        <dbReference type="ChEBI" id="CHEBI:58349"/>
        <dbReference type="EC" id="1.1.1.179"/>
    </reaction>
</comment>
<accession>A0A9W9EJ98</accession>
<keyword evidence="2" id="KW-0560">Oxidoreductase</keyword>
<sequence>MLLFDFLTRVYYGVVSPPTIPKKEDDAIRIGLIGASNIAPFAVITPAKSHPGVIVAAIAARESNRAREYAQKYNIPIVHPSYEALIDDPSIDAVYIALPNSHHFEWSLRAVQAGKHVLLEKPCCSNATEAKMLFNHPLVTAPNAPVLLEAFHYQFHPAWQAFLGEIRQSPGAIESVFSQFYLPRLLLGRDDIRFHYSLAGGCLMDVATYCISAIDEAVVATFVTPDSQRVRVQGDMSTAGGWPSFLPASWTKGIPSLRWPKSEVVFKPVLVETTDQNGVQLQHFVTRTITIWNHMLPVLYHRIDTSDFHTLHREEEIVKSWSEVSYKKAYNWPEADERAVFYKDWWSTYRCQLEEFVNRVKGRKGSGIWIDGDESIAQMETIDRTYEKAGLMPRPTSSFEI</sequence>
<dbReference type="AlphaFoldDB" id="A0A9W9EJ98"/>
<evidence type="ECO:0000256" key="3">
    <source>
        <dbReference type="ARBA" id="ARBA00038984"/>
    </source>
</evidence>
<evidence type="ECO:0000313" key="7">
    <source>
        <dbReference type="EMBL" id="KAJ5082866.1"/>
    </source>
</evidence>
<dbReference type="RefSeq" id="XP_056469388.1">
    <property type="nucleotide sequence ID" value="XM_056624400.1"/>
</dbReference>
<dbReference type="PANTHER" id="PTHR22604">
    <property type="entry name" value="OXIDOREDUCTASES"/>
    <property type="match status" value="1"/>
</dbReference>
<evidence type="ECO:0000259" key="6">
    <source>
        <dbReference type="Pfam" id="PF01408"/>
    </source>
</evidence>
<gene>
    <name evidence="7" type="ORF">N7532_011909</name>
</gene>
<dbReference type="Pfam" id="PF01408">
    <property type="entry name" value="GFO_IDH_MocA"/>
    <property type="match status" value="1"/>
</dbReference>
<name>A0A9W9EJ98_9EURO</name>
<dbReference type="InterPro" id="IPR050984">
    <property type="entry name" value="Gfo/Idh/MocA_domain"/>
</dbReference>
<reference evidence="7" key="1">
    <citation type="submission" date="2022-11" db="EMBL/GenBank/DDBJ databases">
        <authorList>
            <person name="Petersen C."/>
        </authorList>
    </citation>
    <scope>NUCLEOTIDE SEQUENCE</scope>
    <source>
        <strain evidence="7">IBT 30761</strain>
    </source>
</reference>
<comment type="similarity">
    <text evidence="1">Belongs to the Gfo/Idh/MocA family.</text>
</comment>
<dbReference type="PANTHER" id="PTHR22604:SF105">
    <property type="entry name" value="TRANS-1,2-DIHYDROBENZENE-1,2-DIOL DEHYDROGENASE"/>
    <property type="match status" value="1"/>
</dbReference>
<evidence type="ECO:0000256" key="4">
    <source>
        <dbReference type="ARBA" id="ARBA00042988"/>
    </source>
</evidence>
<keyword evidence="8" id="KW-1185">Reference proteome</keyword>
<dbReference type="OrthoDB" id="6417021at2759"/>
<feature type="domain" description="Gfo/Idh/MocA-like oxidoreductase N-terminal" evidence="6">
    <location>
        <begin position="28"/>
        <end position="134"/>
    </location>
</feature>
<proteinExistence type="inferred from homology"/>
<evidence type="ECO:0000313" key="8">
    <source>
        <dbReference type="Proteomes" id="UP001149074"/>
    </source>
</evidence>
<organism evidence="7 8">
    <name type="scientific">Penicillium argentinense</name>
    <dbReference type="NCBI Taxonomy" id="1131581"/>
    <lineage>
        <taxon>Eukaryota</taxon>
        <taxon>Fungi</taxon>
        <taxon>Dikarya</taxon>
        <taxon>Ascomycota</taxon>
        <taxon>Pezizomycotina</taxon>
        <taxon>Eurotiomycetes</taxon>
        <taxon>Eurotiomycetidae</taxon>
        <taxon>Eurotiales</taxon>
        <taxon>Aspergillaceae</taxon>
        <taxon>Penicillium</taxon>
    </lineage>
</organism>
<dbReference type="GeneID" id="81363379"/>
<dbReference type="InterPro" id="IPR036291">
    <property type="entry name" value="NAD(P)-bd_dom_sf"/>
</dbReference>
<evidence type="ECO:0000256" key="2">
    <source>
        <dbReference type="ARBA" id="ARBA00023002"/>
    </source>
</evidence>
<evidence type="ECO:0000256" key="1">
    <source>
        <dbReference type="ARBA" id="ARBA00010928"/>
    </source>
</evidence>
<dbReference type="EMBL" id="JAPQKI010000011">
    <property type="protein sequence ID" value="KAJ5082866.1"/>
    <property type="molecule type" value="Genomic_DNA"/>
</dbReference>
<dbReference type="SUPFAM" id="SSF55347">
    <property type="entry name" value="Glyceraldehyde-3-phosphate dehydrogenase-like, C-terminal domain"/>
    <property type="match status" value="1"/>
</dbReference>